<dbReference type="Proteomes" id="UP001157502">
    <property type="component" value="Chromosome 14"/>
</dbReference>
<reference evidence="1" key="1">
    <citation type="submission" date="2021-05" db="EMBL/GenBank/DDBJ databases">
        <authorList>
            <person name="Pan Q."/>
            <person name="Jouanno E."/>
            <person name="Zahm M."/>
            <person name="Klopp C."/>
            <person name="Cabau C."/>
            <person name="Louis A."/>
            <person name="Berthelot C."/>
            <person name="Parey E."/>
            <person name="Roest Crollius H."/>
            <person name="Montfort J."/>
            <person name="Robinson-Rechavi M."/>
            <person name="Bouchez O."/>
            <person name="Lampietro C."/>
            <person name="Lopez Roques C."/>
            <person name="Donnadieu C."/>
            <person name="Postlethwait J."/>
            <person name="Bobe J."/>
            <person name="Dillon D."/>
            <person name="Chandos A."/>
            <person name="von Hippel F."/>
            <person name="Guiguen Y."/>
        </authorList>
    </citation>
    <scope>NUCLEOTIDE SEQUENCE</scope>
    <source>
        <strain evidence="1">YG-Jan2019</strain>
    </source>
</reference>
<protein>
    <submittedName>
        <fullName evidence="1">Uncharacterized protein</fullName>
    </submittedName>
</protein>
<comment type="caution">
    <text evidence="1">The sequence shown here is derived from an EMBL/GenBank/DDBJ whole genome shotgun (WGS) entry which is preliminary data.</text>
</comment>
<gene>
    <name evidence="1" type="ORF">DPEC_G00177480</name>
</gene>
<dbReference type="EMBL" id="CM055741">
    <property type="protein sequence ID" value="KAJ8002205.1"/>
    <property type="molecule type" value="Genomic_DNA"/>
</dbReference>
<evidence type="ECO:0000313" key="2">
    <source>
        <dbReference type="Proteomes" id="UP001157502"/>
    </source>
</evidence>
<evidence type="ECO:0000313" key="1">
    <source>
        <dbReference type="EMBL" id="KAJ8002205.1"/>
    </source>
</evidence>
<name>A0ACC2GF95_DALPE</name>
<accession>A0ACC2GF95</accession>
<organism evidence="1 2">
    <name type="scientific">Dallia pectoralis</name>
    <name type="common">Alaska blackfish</name>
    <dbReference type="NCBI Taxonomy" id="75939"/>
    <lineage>
        <taxon>Eukaryota</taxon>
        <taxon>Metazoa</taxon>
        <taxon>Chordata</taxon>
        <taxon>Craniata</taxon>
        <taxon>Vertebrata</taxon>
        <taxon>Euteleostomi</taxon>
        <taxon>Actinopterygii</taxon>
        <taxon>Neopterygii</taxon>
        <taxon>Teleostei</taxon>
        <taxon>Protacanthopterygii</taxon>
        <taxon>Esociformes</taxon>
        <taxon>Umbridae</taxon>
        <taxon>Dallia</taxon>
    </lineage>
</organism>
<sequence length="368" mass="40372">MPGNTSSFLPCSLTSGLRNTLSLAFPPVFGCQKHVLLPAVLRCQETQTLFCPARCTLVSETHCPSPSPLSLGVRNTFSSQMYSCPWKHMLFFALLADLWAQKHTVLCWSHCPFLVSETHCPWPFPQSLGVRNTFSSQLYSGAWKHKLFLPCSLPIGLRNTLSLAFPPVFGCQKHVLLPAVLRNTLSLAFPPVFGCQKHVLLPAVLGAGNTSSFLPCSLPTGLRNTLSLAFPPVFGCQKHVLLPAVLRNTLSLAFPPVFGRQKHVLLPAVLGSREHKHFFALLAALWFQKQTVLCWSHCPFLVSETHCPWPFPLSLGVRNTFSSQLYSGAGKHKLIFALLAALRSQKHSSFALAAVLGSQKHTLSALSA</sequence>
<keyword evidence="2" id="KW-1185">Reference proteome</keyword>
<proteinExistence type="predicted"/>